<keyword evidence="4 7" id="KW-0812">Transmembrane</keyword>
<keyword evidence="9" id="KW-1185">Reference proteome</keyword>
<evidence type="ECO:0000256" key="3">
    <source>
        <dbReference type="ARBA" id="ARBA00022475"/>
    </source>
</evidence>
<evidence type="ECO:0000256" key="4">
    <source>
        <dbReference type="ARBA" id="ARBA00022692"/>
    </source>
</evidence>
<feature type="transmembrane region" description="Helical" evidence="7">
    <location>
        <begin position="126"/>
        <end position="146"/>
    </location>
</feature>
<dbReference type="Proteomes" id="UP000643701">
    <property type="component" value="Unassembled WGS sequence"/>
</dbReference>
<accession>A0A967AM25</accession>
<gene>
    <name evidence="8" type="ORF">G7034_11175</name>
</gene>
<keyword evidence="2" id="KW-0813">Transport</keyword>
<comment type="caution">
    <text evidence="8">The sequence shown here is derived from an EMBL/GenBank/DDBJ whole genome shotgun (WGS) entry which is preliminary data.</text>
</comment>
<feature type="transmembrane region" description="Helical" evidence="7">
    <location>
        <begin position="158"/>
        <end position="176"/>
    </location>
</feature>
<dbReference type="RefSeq" id="WP_166401042.1">
    <property type="nucleotide sequence ID" value="NZ_JAANAS010000105.1"/>
</dbReference>
<dbReference type="EMBL" id="JAANAS010000105">
    <property type="protein sequence ID" value="NGZ90809.1"/>
    <property type="molecule type" value="Genomic_DNA"/>
</dbReference>
<proteinExistence type="predicted"/>
<reference evidence="8" key="1">
    <citation type="submission" date="2020-03" db="EMBL/GenBank/DDBJ databases">
        <title>Psychroflexus Maritimus sp. nov., isolate from marine sediment.</title>
        <authorList>
            <person name="Zhong Y.-L."/>
        </authorList>
    </citation>
    <scope>NUCLEOTIDE SEQUENCE</scope>
    <source>
        <strain evidence="8">C1</strain>
    </source>
</reference>
<keyword evidence="6 7" id="KW-0472">Membrane</keyword>
<evidence type="ECO:0000256" key="7">
    <source>
        <dbReference type="SAM" id="Phobius"/>
    </source>
</evidence>
<feature type="transmembrane region" description="Helical" evidence="7">
    <location>
        <begin position="88"/>
        <end position="114"/>
    </location>
</feature>
<feature type="transmembrane region" description="Helical" evidence="7">
    <location>
        <begin position="278"/>
        <end position="297"/>
    </location>
</feature>
<evidence type="ECO:0000256" key="1">
    <source>
        <dbReference type="ARBA" id="ARBA00004141"/>
    </source>
</evidence>
<evidence type="ECO:0000256" key="6">
    <source>
        <dbReference type="ARBA" id="ARBA00023136"/>
    </source>
</evidence>
<dbReference type="GO" id="GO:0016020">
    <property type="term" value="C:membrane"/>
    <property type="evidence" value="ECO:0007669"/>
    <property type="project" value="UniProtKB-SubCell"/>
</dbReference>
<evidence type="ECO:0000256" key="5">
    <source>
        <dbReference type="ARBA" id="ARBA00022989"/>
    </source>
</evidence>
<comment type="subcellular location">
    <subcellularLocation>
        <location evidence="1">Membrane</location>
        <topology evidence="1">Multi-pass membrane protein</topology>
    </subcellularLocation>
</comment>
<dbReference type="AlphaFoldDB" id="A0A967AM25"/>
<evidence type="ECO:0000256" key="2">
    <source>
        <dbReference type="ARBA" id="ARBA00022448"/>
    </source>
</evidence>
<evidence type="ECO:0000313" key="8">
    <source>
        <dbReference type="EMBL" id="NGZ90809.1"/>
    </source>
</evidence>
<feature type="transmembrane region" description="Helical" evidence="7">
    <location>
        <begin position="214"/>
        <end position="239"/>
    </location>
</feature>
<feature type="transmembrane region" description="Helical" evidence="7">
    <location>
        <begin position="245"/>
        <end position="266"/>
    </location>
</feature>
<name>A0A967AM25_9FLAO</name>
<keyword evidence="5 7" id="KW-1133">Transmembrane helix</keyword>
<dbReference type="PANTHER" id="PTHR36838:SF1">
    <property type="entry name" value="SLR1864 PROTEIN"/>
    <property type="match status" value="1"/>
</dbReference>
<keyword evidence="3" id="KW-1003">Cell membrane</keyword>
<dbReference type="InterPro" id="IPR004776">
    <property type="entry name" value="Mem_transp_PIN-like"/>
</dbReference>
<evidence type="ECO:0000313" key="9">
    <source>
        <dbReference type="Proteomes" id="UP000643701"/>
    </source>
</evidence>
<dbReference type="Pfam" id="PF03547">
    <property type="entry name" value="Mem_trans"/>
    <property type="match status" value="1"/>
</dbReference>
<sequence length="300" mass="33105">MGNFLLIVLCLVGGILLSKTKNFPAKAHLGINAFIFYVSLPALSLRYIPNIDYNFEILYPALMPWMVFLLAAVLFISLGKLLGWHKHLVGCLILCCGLGNTSFLGFPLLTFFYGEESLKYGILADQAGSFMVMSTLGIFTALYFQYGKGNSKEIGAKILRFPPFIAFIIALGLTFIEVPDGLNIAFEKLGSTLSPLALFSIGTQLTWKTKNFEFLPFSIGLTYKLLIAPLLIYLLYLQLIGEINLVLQVSVVEAAMAPMITGVLLATEYKLRPNLASMFAAIGIPLSLLTTYLWFFYLGG</sequence>
<feature type="transmembrane region" description="Helical" evidence="7">
    <location>
        <begin position="57"/>
        <end position="76"/>
    </location>
</feature>
<dbReference type="PANTHER" id="PTHR36838">
    <property type="entry name" value="AUXIN EFFLUX CARRIER FAMILY PROTEIN"/>
    <property type="match status" value="1"/>
</dbReference>
<dbReference type="GO" id="GO:0055085">
    <property type="term" value="P:transmembrane transport"/>
    <property type="evidence" value="ECO:0007669"/>
    <property type="project" value="InterPro"/>
</dbReference>
<organism evidence="8 9">
    <name type="scientific">Psychroflexus maritimus</name>
    <dbReference type="NCBI Taxonomy" id="2714865"/>
    <lineage>
        <taxon>Bacteria</taxon>
        <taxon>Pseudomonadati</taxon>
        <taxon>Bacteroidota</taxon>
        <taxon>Flavobacteriia</taxon>
        <taxon>Flavobacteriales</taxon>
        <taxon>Flavobacteriaceae</taxon>
        <taxon>Psychroflexus</taxon>
    </lineage>
</organism>
<protein>
    <submittedName>
        <fullName evidence="8">AEC family transporter</fullName>
    </submittedName>
</protein>